<reference evidence="3" key="1">
    <citation type="journal article" date="2021" name="Nat. Commun.">
        <title>Genetic determinants of endophytism in the Arabidopsis root mycobiome.</title>
        <authorList>
            <person name="Mesny F."/>
            <person name="Miyauchi S."/>
            <person name="Thiergart T."/>
            <person name="Pickel B."/>
            <person name="Atanasova L."/>
            <person name="Karlsson M."/>
            <person name="Huettel B."/>
            <person name="Barry K.W."/>
            <person name="Haridas S."/>
            <person name="Chen C."/>
            <person name="Bauer D."/>
            <person name="Andreopoulos W."/>
            <person name="Pangilinan J."/>
            <person name="LaButti K."/>
            <person name="Riley R."/>
            <person name="Lipzen A."/>
            <person name="Clum A."/>
            <person name="Drula E."/>
            <person name="Henrissat B."/>
            <person name="Kohler A."/>
            <person name="Grigoriev I.V."/>
            <person name="Martin F.M."/>
            <person name="Hacquard S."/>
        </authorList>
    </citation>
    <scope>NUCLEOTIDE SEQUENCE</scope>
    <source>
        <strain evidence="3">FSSC 5 MPI-SDFR-AT-0091</strain>
    </source>
</reference>
<comment type="caution">
    <text evidence="3">The sequence shown here is derived from an EMBL/GenBank/DDBJ whole genome shotgun (WGS) entry which is preliminary data.</text>
</comment>
<gene>
    <name evidence="3" type="ORF">B0J15DRAFT_246651</name>
</gene>
<keyword evidence="2" id="KW-0812">Transmembrane</keyword>
<evidence type="ECO:0000256" key="1">
    <source>
        <dbReference type="SAM" id="MobiDB-lite"/>
    </source>
</evidence>
<dbReference type="AlphaFoldDB" id="A0A9P9KQ22"/>
<accession>A0A9P9KQ22</accession>
<organism evidence="3 4">
    <name type="scientific">Fusarium solani</name>
    <name type="common">Filamentous fungus</name>
    <dbReference type="NCBI Taxonomy" id="169388"/>
    <lineage>
        <taxon>Eukaryota</taxon>
        <taxon>Fungi</taxon>
        <taxon>Dikarya</taxon>
        <taxon>Ascomycota</taxon>
        <taxon>Pezizomycotina</taxon>
        <taxon>Sordariomycetes</taxon>
        <taxon>Hypocreomycetidae</taxon>
        <taxon>Hypocreales</taxon>
        <taxon>Nectriaceae</taxon>
        <taxon>Fusarium</taxon>
        <taxon>Fusarium solani species complex</taxon>
    </lineage>
</organism>
<evidence type="ECO:0000313" key="4">
    <source>
        <dbReference type="Proteomes" id="UP000736672"/>
    </source>
</evidence>
<keyword evidence="2" id="KW-1133">Transmembrane helix</keyword>
<evidence type="ECO:0000313" key="3">
    <source>
        <dbReference type="EMBL" id="KAH7266412.1"/>
    </source>
</evidence>
<name>A0A9P9KQ22_FUSSL</name>
<evidence type="ECO:0000256" key="2">
    <source>
        <dbReference type="SAM" id="Phobius"/>
    </source>
</evidence>
<keyword evidence="2" id="KW-0472">Membrane</keyword>
<keyword evidence="4" id="KW-1185">Reference proteome</keyword>
<proteinExistence type="predicted"/>
<dbReference type="Proteomes" id="UP000736672">
    <property type="component" value="Unassembled WGS sequence"/>
</dbReference>
<protein>
    <submittedName>
        <fullName evidence="3">Uncharacterized protein</fullName>
    </submittedName>
</protein>
<feature type="compositionally biased region" description="Basic and acidic residues" evidence="1">
    <location>
        <begin position="1"/>
        <end position="11"/>
    </location>
</feature>
<dbReference type="EMBL" id="JAGTJS010000006">
    <property type="protein sequence ID" value="KAH7266412.1"/>
    <property type="molecule type" value="Genomic_DNA"/>
</dbReference>
<sequence length="243" mass="26621">MFLAPAHERLQQSRTSRSRCWSKRAEGKGHSVGSSNLGFDFRNGIQRPSWCQCSTFTPVTEMARNSIHDATLQPTITLSSSPADDFVTDVFIHHGATDLHHRRVGLNITCKDVFSGDAGSSSRTRRCGWPVAALIQAIHGWALRFHPQVASCSSNPSACEGNMPTGGPAVMVAGSLPLLHPRITSERGTVESGTRRTPTALFRLLEKPHLMDGRRNRKFVLIIALAWPWVVLLVGWHAGLLVG</sequence>
<feature type="transmembrane region" description="Helical" evidence="2">
    <location>
        <begin position="219"/>
        <end position="238"/>
    </location>
</feature>
<feature type="region of interest" description="Disordered" evidence="1">
    <location>
        <begin position="1"/>
        <end position="31"/>
    </location>
</feature>